<name>A0A1G4QL19_9HYPH</name>
<dbReference type="InterPro" id="IPR011083">
    <property type="entry name" value="Phage_tail_collar_dom"/>
</dbReference>
<dbReference type="Pfam" id="PF07484">
    <property type="entry name" value="Collar"/>
    <property type="match status" value="1"/>
</dbReference>
<dbReference type="AlphaFoldDB" id="A0A1G4QL19"/>
<organism evidence="2 3">
    <name type="scientific">Ancylobacter rudongensis</name>
    <dbReference type="NCBI Taxonomy" id="177413"/>
    <lineage>
        <taxon>Bacteria</taxon>
        <taxon>Pseudomonadati</taxon>
        <taxon>Pseudomonadota</taxon>
        <taxon>Alphaproteobacteria</taxon>
        <taxon>Hyphomicrobiales</taxon>
        <taxon>Xanthobacteraceae</taxon>
        <taxon>Ancylobacter</taxon>
    </lineage>
</organism>
<accession>A0A1G4QL19</accession>
<evidence type="ECO:0000259" key="1">
    <source>
        <dbReference type="Pfam" id="PF07484"/>
    </source>
</evidence>
<dbReference type="EMBL" id="FMTP01000001">
    <property type="protein sequence ID" value="SCW45333.1"/>
    <property type="molecule type" value="Genomic_DNA"/>
</dbReference>
<gene>
    <name evidence="2" type="ORF">SAMN05660859_1286</name>
</gene>
<sequence>MVEAYLGEVRFFAFKKVPRGWVRAEGQELLINSNQALFALIGDVYGGDGKVTFKLPDLRGRVPLGLGRALSGKEYEPGKMGGDESVVLTAQTMPAHQHYLAASTDVGKSAKATGATIAAVDNDGMTPPNDRLLYTTSFNTADLVSLNQASLSSTGGGASHPNMQPFAVGSYCICTNGVWPDRW</sequence>
<evidence type="ECO:0000313" key="2">
    <source>
        <dbReference type="EMBL" id="SCW45333.1"/>
    </source>
</evidence>
<dbReference type="InterPro" id="IPR037053">
    <property type="entry name" value="Phage_tail_collar_dom_sf"/>
</dbReference>
<reference evidence="3" key="1">
    <citation type="submission" date="2016-10" db="EMBL/GenBank/DDBJ databases">
        <authorList>
            <person name="Varghese N."/>
            <person name="Submissions S."/>
        </authorList>
    </citation>
    <scope>NUCLEOTIDE SEQUENCE [LARGE SCALE GENOMIC DNA]</scope>
    <source>
        <strain evidence="3">CGMCC 1.1761</strain>
    </source>
</reference>
<keyword evidence="3" id="KW-1185">Reference proteome</keyword>
<protein>
    <submittedName>
        <fullName evidence="2">Microcystin-dependent protein</fullName>
    </submittedName>
</protein>
<dbReference type="Gene3D" id="3.90.1340.10">
    <property type="entry name" value="Phage tail collar domain"/>
    <property type="match status" value="1"/>
</dbReference>
<dbReference type="STRING" id="177413.SAMN05660859_1286"/>
<feature type="domain" description="Phage tail collar" evidence="1">
    <location>
        <begin position="7"/>
        <end position="63"/>
    </location>
</feature>
<dbReference type="Proteomes" id="UP000198889">
    <property type="component" value="Unassembled WGS sequence"/>
</dbReference>
<evidence type="ECO:0000313" key="3">
    <source>
        <dbReference type="Proteomes" id="UP000198889"/>
    </source>
</evidence>
<dbReference type="SUPFAM" id="SSF88874">
    <property type="entry name" value="Receptor-binding domain of short tail fibre protein gp12"/>
    <property type="match status" value="1"/>
</dbReference>
<proteinExistence type="predicted"/>
<dbReference type="RefSeq" id="WP_091437010.1">
    <property type="nucleotide sequence ID" value="NZ_FMTP01000001.1"/>
</dbReference>